<keyword evidence="1" id="KW-0808">Transferase</keyword>
<comment type="caution">
    <text evidence="3">The sequence shown here is derived from an EMBL/GenBank/DDBJ whole genome shotgun (WGS) entry which is preliminary data.</text>
</comment>
<dbReference type="Pfam" id="PF13649">
    <property type="entry name" value="Methyltransf_25"/>
    <property type="match status" value="1"/>
</dbReference>
<evidence type="ECO:0000259" key="2">
    <source>
        <dbReference type="Pfam" id="PF13649"/>
    </source>
</evidence>
<dbReference type="PANTHER" id="PTHR43861:SF6">
    <property type="entry name" value="METHYLTRANSFERASE TYPE 11"/>
    <property type="match status" value="1"/>
</dbReference>
<name>A0ABV4BUZ2_9CLOT</name>
<organism evidence="3 4">
    <name type="scientific">Clostridium moutaii</name>
    <dbReference type="NCBI Taxonomy" id="3240932"/>
    <lineage>
        <taxon>Bacteria</taxon>
        <taxon>Bacillati</taxon>
        <taxon>Bacillota</taxon>
        <taxon>Clostridia</taxon>
        <taxon>Eubacteriales</taxon>
        <taxon>Clostridiaceae</taxon>
        <taxon>Clostridium</taxon>
    </lineage>
</organism>
<reference evidence="3 4" key="1">
    <citation type="submission" date="2024-08" db="EMBL/GenBank/DDBJ databases">
        <title>Clostridium lapicellarii sp. nov., and Clostridium renhuaiense sp. nov., two species isolated from the mud in a fermentation cellar used for producing sauce-flavour Chinese liquors.</title>
        <authorList>
            <person name="Yang F."/>
            <person name="Wang H."/>
            <person name="Chen L.Q."/>
            <person name="Zhou N."/>
            <person name="Lu J.J."/>
            <person name="Pu X.X."/>
            <person name="Wan B."/>
            <person name="Wang L."/>
            <person name="Liu S.J."/>
        </authorList>
    </citation>
    <scope>NUCLEOTIDE SEQUENCE [LARGE SCALE GENOMIC DNA]</scope>
    <source>
        <strain evidence="3 4">MT-5</strain>
    </source>
</reference>
<sequence>MNCYKRFAHIYDDLINEDIDYGTWCLKILNLCQILNVKKQDYLDLACGTGNMTEKIAPHFQNSWAVDLSNEMLSEADEKLRNKRLKINLICEDISKLKLNRQFDLITCCLDSTNYLLEEKSLENYFRGVFNHLNSNGIFIFDINSYYKITSILSNNTYTYDDEKITYIWENYLEDEIVDMYLTFFIKCKDVYRRFDEHHRERAYKCKTIEYALKNCGLNIIGKFDNYQDKNVTDTSERIVYVVNKHTK</sequence>
<accession>A0ABV4BUZ2</accession>
<dbReference type="GO" id="GO:0008168">
    <property type="term" value="F:methyltransferase activity"/>
    <property type="evidence" value="ECO:0007669"/>
    <property type="project" value="UniProtKB-KW"/>
</dbReference>
<dbReference type="Proteomes" id="UP001564657">
    <property type="component" value="Unassembled WGS sequence"/>
</dbReference>
<dbReference type="SUPFAM" id="SSF53335">
    <property type="entry name" value="S-adenosyl-L-methionine-dependent methyltransferases"/>
    <property type="match status" value="1"/>
</dbReference>
<evidence type="ECO:0000256" key="1">
    <source>
        <dbReference type="ARBA" id="ARBA00022679"/>
    </source>
</evidence>
<dbReference type="InterPro" id="IPR041698">
    <property type="entry name" value="Methyltransf_25"/>
</dbReference>
<dbReference type="Gene3D" id="3.40.50.150">
    <property type="entry name" value="Vaccinia Virus protein VP39"/>
    <property type="match status" value="1"/>
</dbReference>
<dbReference type="PANTHER" id="PTHR43861">
    <property type="entry name" value="TRANS-ACONITATE 2-METHYLTRANSFERASE-RELATED"/>
    <property type="match status" value="1"/>
</dbReference>
<dbReference type="InterPro" id="IPR029063">
    <property type="entry name" value="SAM-dependent_MTases_sf"/>
</dbReference>
<feature type="domain" description="Methyltransferase" evidence="2">
    <location>
        <begin position="43"/>
        <end position="137"/>
    </location>
</feature>
<dbReference type="CDD" id="cd02440">
    <property type="entry name" value="AdoMet_MTases"/>
    <property type="match status" value="1"/>
</dbReference>
<proteinExistence type="predicted"/>
<dbReference type="Gene3D" id="2.20.25.110">
    <property type="entry name" value="S-adenosyl-L-methionine-dependent methyltransferases"/>
    <property type="match status" value="1"/>
</dbReference>
<protein>
    <submittedName>
        <fullName evidence="3">Class I SAM-dependent methyltransferase</fullName>
    </submittedName>
</protein>
<dbReference type="GO" id="GO:0032259">
    <property type="term" value="P:methylation"/>
    <property type="evidence" value="ECO:0007669"/>
    <property type="project" value="UniProtKB-KW"/>
</dbReference>
<evidence type="ECO:0000313" key="3">
    <source>
        <dbReference type="EMBL" id="MEY8001857.1"/>
    </source>
</evidence>
<keyword evidence="3" id="KW-0489">Methyltransferase</keyword>
<evidence type="ECO:0000313" key="4">
    <source>
        <dbReference type="Proteomes" id="UP001564657"/>
    </source>
</evidence>
<gene>
    <name evidence="3" type="ORF">AB8U03_16980</name>
</gene>
<dbReference type="RefSeq" id="WP_369705752.1">
    <property type="nucleotide sequence ID" value="NZ_JBGEWD010000027.1"/>
</dbReference>
<dbReference type="EMBL" id="JBGEWD010000027">
    <property type="protein sequence ID" value="MEY8001857.1"/>
    <property type="molecule type" value="Genomic_DNA"/>
</dbReference>
<keyword evidence="4" id="KW-1185">Reference proteome</keyword>